<dbReference type="Pfam" id="PF23113">
    <property type="entry name" value="MARCHF6_C"/>
    <property type="match status" value="1"/>
</dbReference>
<keyword evidence="8 11" id="KW-1133">Transmembrane helix</keyword>
<feature type="region of interest" description="Disordered" evidence="10">
    <location>
        <begin position="445"/>
        <end position="477"/>
    </location>
</feature>
<evidence type="ECO:0000256" key="10">
    <source>
        <dbReference type="SAM" id="MobiDB-lite"/>
    </source>
</evidence>
<comment type="subcellular location">
    <subcellularLocation>
        <location evidence="2">Membrane</location>
        <topology evidence="2">Multi-pass membrane protein</topology>
    </subcellularLocation>
</comment>
<evidence type="ECO:0000256" key="6">
    <source>
        <dbReference type="ARBA" id="ARBA00022692"/>
    </source>
</evidence>
<keyword evidence="6 11" id="KW-0812">Transmembrane</keyword>
<dbReference type="PANTHER" id="PTHR13145:SF0">
    <property type="entry name" value="E3 UBIQUITIN-PROTEIN LIGASE MARCHF6"/>
    <property type="match status" value="1"/>
</dbReference>
<comment type="pathway">
    <text evidence="3">Protein modification; protein ubiquitination.</text>
</comment>
<feature type="transmembrane region" description="Helical" evidence="11">
    <location>
        <begin position="793"/>
        <end position="813"/>
    </location>
</feature>
<feature type="transmembrane region" description="Helical" evidence="11">
    <location>
        <begin position="851"/>
        <end position="871"/>
    </location>
</feature>
<feature type="transmembrane region" description="Helical" evidence="11">
    <location>
        <begin position="195"/>
        <end position="215"/>
    </location>
</feature>
<feature type="region of interest" description="Disordered" evidence="10">
    <location>
        <begin position="375"/>
        <end position="402"/>
    </location>
</feature>
<feature type="transmembrane region" description="Helical" evidence="11">
    <location>
        <begin position="1159"/>
        <end position="1178"/>
    </location>
</feature>
<evidence type="ECO:0000256" key="9">
    <source>
        <dbReference type="ARBA" id="ARBA00023136"/>
    </source>
</evidence>
<evidence type="ECO:0000313" key="13">
    <source>
        <dbReference type="EMBL" id="TIA93590.1"/>
    </source>
</evidence>
<dbReference type="GO" id="GO:0036503">
    <property type="term" value="P:ERAD pathway"/>
    <property type="evidence" value="ECO:0007669"/>
    <property type="project" value="TreeGrafter"/>
</dbReference>
<dbReference type="PANTHER" id="PTHR13145">
    <property type="entry name" value="SSM4 PROTEIN"/>
    <property type="match status" value="1"/>
</dbReference>
<evidence type="ECO:0000256" key="2">
    <source>
        <dbReference type="ARBA" id="ARBA00004141"/>
    </source>
</evidence>
<comment type="catalytic activity">
    <reaction evidence="1">
        <text>S-ubiquitinyl-[E2 ubiquitin-conjugating enzyme]-L-cysteine + [acceptor protein]-L-lysine = [E2 ubiquitin-conjugating enzyme]-L-cysteine + N(6)-ubiquitinyl-[acceptor protein]-L-lysine.</text>
        <dbReference type="EC" id="2.3.2.27"/>
    </reaction>
</comment>
<feature type="transmembrane region" description="Helical" evidence="11">
    <location>
        <begin position="701"/>
        <end position="719"/>
    </location>
</feature>
<feature type="region of interest" description="Disordered" evidence="10">
    <location>
        <begin position="229"/>
        <end position="261"/>
    </location>
</feature>
<dbReference type="EMBL" id="SPNW01000001">
    <property type="protein sequence ID" value="TIA93590.1"/>
    <property type="molecule type" value="Genomic_DNA"/>
</dbReference>
<evidence type="ECO:0000256" key="11">
    <source>
        <dbReference type="SAM" id="Phobius"/>
    </source>
</evidence>
<name>A0A4T0FYQ7_9BASI</name>
<sequence length="1297" mass="145773">MQESATDDEESAAAAPKMIGHCIIRVDARAVSNTFTRIGTSGYTLHLLLLTPHLSSLREWLNVTKKQHCEICKHSFGFIKVYSPTMPNQIPRLLFFKRALICVAKWFTQLLHFFLVAFVWLGLLPYVTVWCWRWYFYFGNALISTTKRTPVDEGILQALAELDTSSANATSDASGSAQDDDHPLKSIMWTVLHDIFQGQTITCSLVVIFVVIFLLREWVLQQGPINDPWRAVDSSRPPPPLKQILDEHPTQLPTPPNLEVPLNERLRMKKRARQLLNPLQIPNSAAAFNISDNSSQTSETTTSSSQIKQRRISDIIREDHLAHDVNVAANLPLPDSPAVAVGSSSALEPPSSAVSRASSLRSNTAAYRTNAWVTDSDSNDYLSPNTASNSSALDDESDDNWEDRLGMAMPINANQPLSNAFQHESDESTGGEYNHRELDRYFIPDENEENNDNDDRHSDDTHIVENEDENEDRDAGDVEGGIMDDELDGLFEAVGLRGPIANLFQNSSLMILLFFIGIGCFIFLPYTIGKIFAQLRPIDIPLLPIQITRWFTDPIFDLAALLISKFLFPSSSSRSGGSQMSNLPAHIKAQNAIARSFAAAEAWVASQQSHSLLSIKGPPLKLVKGLLSILRSLFATKSQPDTDKPHTTLLARLYDFLSTVPILRNHLDGLDNAVHMYTASVDWVKLKSWSLALKDGTSERILSILLGYTVATTFAAIYLNTNNQMLQVANVVKEAMTQQVILAKIAVLFASELVLFPLACGILLEICSMPLYADINFQTRLNYTVNAPITSLFTKWLCGTLLLFLVSVLITGIRKLLRPGVLWFIRDPNDPNFAPMRDVLERSAWTHVRKLAFSAFLYSTFIMSTFGVAFYGLRFAFSGVLPLRWKMTEPISIVPVDLLFLQFVMPYTIRKLAPRELAKSFYATWWRWASAQLGLSSFMFGGRHRHEETRYMVFNWRTMFGLKHRKRDMRVGNWMRVPATDDVSFDRRRPCPMLVAVDETGYPVDERGERAVANQLREASFNGRDPAKDWCVVYAPPNFKRRLLWFIAYLWATTVTAAIATLVPSILLGRYVMDNMTGREMHDIYCLIVGLYGILAPPILYQKFMKNVTNGQVHRLLKSVYYIAALGLVLPTLLGVTLELSAIIPAKYLANTVQFPPRLHLPQAWCLGLLVGRLLLFFTKGKDVNEPVNLINKMSADGFESVSLGQFNQGVVKPVALAFGVMFVVPTAIANYSIKLVERLDYDFIKSAYIHVFAFPLTMALLSSFVLRDKLLSVVSRLDVVVRDEEFLVERQLQNAD</sequence>
<keyword evidence="7" id="KW-0833">Ubl conjugation pathway</keyword>
<reference evidence="13 14" key="1">
    <citation type="submission" date="2019-03" db="EMBL/GenBank/DDBJ databases">
        <title>Sequencing 23 genomes of Wallemia ichthyophaga.</title>
        <authorList>
            <person name="Gostincar C."/>
        </authorList>
    </citation>
    <scope>NUCLEOTIDE SEQUENCE [LARGE SCALE GENOMIC DNA]</scope>
    <source>
        <strain evidence="13 14">EXF-5753</strain>
    </source>
</reference>
<feature type="transmembrane region" description="Helical" evidence="11">
    <location>
        <begin position="1082"/>
        <end position="1101"/>
    </location>
</feature>
<feature type="transmembrane region" description="Helical" evidence="11">
    <location>
        <begin position="113"/>
        <end position="135"/>
    </location>
</feature>
<comment type="caution">
    <text evidence="13">The sequence shown here is derived from an EMBL/GenBank/DDBJ whole genome shotgun (WGS) entry which is preliminary data.</text>
</comment>
<dbReference type="Proteomes" id="UP000310189">
    <property type="component" value="Unassembled WGS sequence"/>
</dbReference>
<feature type="compositionally biased region" description="Low complexity" evidence="10">
    <location>
        <begin position="294"/>
        <end position="306"/>
    </location>
</feature>
<feature type="compositionally biased region" description="Polar residues" evidence="10">
    <location>
        <begin position="375"/>
        <end position="392"/>
    </location>
</feature>
<feature type="transmembrane region" description="Helical" evidence="11">
    <location>
        <begin position="891"/>
        <end position="909"/>
    </location>
</feature>
<feature type="transmembrane region" description="Helical" evidence="11">
    <location>
        <begin position="740"/>
        <end position="773"/>
    </location>
</feature>
<evidence type="ECO:0000256" key="7">
    <source>
        <dbReference type="ARBA" id="ARBA00022786"/>
    </source>
</evidence>
<keyword evidence="5" id="KW-0808">Transferase</keyword>
<evidence type="ECO:0000256" key="8">
    <source>
        <dbReference type="ARBA" id="ARBA00022989"/>
    </source>
</evidence>
<keyword evidence="9 11" id="KW-0472">Membrane</keyword>
<evidence type="ECO:0000256" key="4">
    <source>
        <dbReference type="ARBA" id="ARBA00012483"/>
    </source>
</evidence>
<dbReference type="InterPro" id="IPR056521">
    <property type="entry name" value="MARCHF6-like_C"/>
</dbReference>
<dbReference type="GO" id="GO:0005789">
    <property type="term" value="C:endoplasmic reticulum membrane"/>
    <property type="evidence" value="ECO:0007669"/>
    <property type="project" value="TreeGrafter"/>
</dbReference>
<gene>
    <name evidence="13" type="ORF">E3P99_00067</name>
</gene>
<evidence type="ECO:0000259" key="12">
    <source>
        <dbReference type="Pfam" id="PF23113"/>
    </source>
</evidence>
<evidence type="ECO:0000256" key="5">
    <source>
        <dbReference type="ARBA" id="ARBA00022679"/>
    </source>
</evidence>
<feature type="transmembrane region" description="Helical" evidence="11">
    <location>
        <begin position="1249"/>
        <end position="1267"/>
    </location>
</feature>
<evidence type="ECO:0000256" key="3">
    <source>
        <dbReference type="ARBA" id="ARBA00004906"/>
    </source>
</evidence>
<dbReference type="EC" id="2.3.2.27" evidence="4"/>
<feature type="transmembrane region" description="Helical" evidence="11">
    <location>
        <begin position="1215"/>
        <end position="1234"/>
    </location>
</feature>
<feature type="compositionally biased region" description="Basic and acidic residues" evidence="10">
    <location>
        <begin position="453"/>
        <end position="465"/>
    </location>
</feature>
<protein>
    <recommendedName>
        <fullName evidence="4">RING-type E3 ubiquitin transferase</fullName>
        <ecNumber evidence="4">2.3.2.27</ecNumber>
    </recommendedName>
</protein>
<evidence type="ECO:0000313" key="14">
    <source>
        <dbReference type="Proteomes" id="UP000310189"/>
    </source>
</evidence>
<feature type="compositionally biased region" description="Low complexity" evidence="10">
    <location>
        <begin position="351"/>
        <end position="360"/>
    </location>
</feature>
<dbReference type="OrthoDB" id="264354at2759"/>
<evidence type="ECO:0000256" key="1">
    <source>
        <dbReference type="ARBA" id="ARBA00000900"/>
    </source>
</evidence>
<keyword evidence="14" id="KW-1185">Reference proteome</keyword>
<organism evidence="13 14">
    <name type="scientific">Wallemia hederae</name>
    <dbReference type="NCBI Taxonomy" id="1540922"/>
    <lineage>
        <taxon>Eukaryota</taxon>
        <taxon>Fungi</taxon>
        <taxon>Dikarya</taxon>
        <taxon>Basidiomycota</taxon>
        <taxon>Wallemiomycotina</taxon>
        <taxon>Wallemiomycetes</taxon>
        <taxon>Wallemiales</taxon>
        <taxon>Wallemiaceae</taxon>
        <taxon>Wallemia</taxon>
    </lineage>
</organism>
<proteinExistence type="predicted"/>
<feature type="domain" description="E3 ubiquitin-protein ligase MARCHF6-like C-terminal" evidence="12">
    <location>
        <begin position="1104"/>
        <end position="1283"/>
    </location>
</feature>
<feature type="region of interest" description="Disordered" evidence="10">
    <location>
        <begin position="287"/>
        <end position="309"/>
    </location>
</feature>
<feature type="region of interest" description="Disordered" evidence="10">
    <location>
        <begin position="339"/>
        <end position="360"/>
    </location>
</feature>
<accession>A0A4T0FYQ7</accession>
<dbReference type="GO" id="GO:0061630">
    <property type="term" value="F:ubiquitin protein ligase activity"/>
    <property type="evidence" value="ECO:0007669"/>
    <property type="project" value="UniProtKB-EC"/>
</dbReference>
<feature type="transmembrane region" description="Helical" evidence="11">
    <location>
        <begin position="509"/>
        <end position="528"/>
    </location>
</feature>
<feature type="transmembrane region" description="Helical" evidence="11">
    <location>
        <begin position="1043"/>
        <end position="1062"/>
    </location>
</feature>
<feature type="transmembrane region" description="Helical" evidence="11">
    <location>
        <begin position="1121"/>
        <end position="1144"/>
    </location>
</feature>